<protein>
    <submittedName>
        <fullName evidence="2">Uncharacterized protein</fullName>
    </submittedName>
</protein>
<evidence type="ECO:0000313" key="3">
    <source>
        <dbReference type="Proteomes" id="UP000233551"/>
    </source>
</evidence>
<proteinExistence type="predicted"/>
<name>A0A2I0JIM7_PUNGR</name>
<dbReference type="EMBL" id="PGOL01001693">
    <property type="protein sequence ID" value="PKI55466.1"/>
    <property type="molecule type" value="Genomic_DNA"/>
</dbReference>
<dbReference type="Proteomes" id="UP000233551">
    <property type="component" value="Unassembled WGS sequence"/>
</dbReference>
<accession>A0A2I0JIM7</accession>
<evidence type="ECO:0000313" key="2">
    <source>
        <dbReference type="EMBL" id="PKI55466.1"/>
    </source>
</evidence>
<evidence type="ECO:0000256" key="1">
    <source>
        <dbReference type="SAM" id="Phobius"/>
    </source>
</evidence>
<organism evidence="2 3">
    <name type="scientific">Punica granatum</name>
    <name type="common">Pomegranate</name>
    <dbReference type="NCBI Taxonomy" id="22663"/>
    <lineage>
        <taxon>Eukaryota</taxon>
        <taxon>Viridiplantae</taxon>
        <taxon>Streptophyta</taxon>
        <taxon>Embryophyta</taxon>
        <taxon>Tracheophyta</taxon>
        <taxon>Spermatophyta</taxon>
        <taxon>Magnoliopsida</taxon>
        <taxon>eudicotyledons</taxon>
        <taxon>Gunneridae</taxon>
        <taxon>Pentapetalae</taxon>
        <taxon>rosids</taxon>
        <taxon>malvids</taxon>
        <taxon>Myrtales</taxon>
        <taxon>Lythraceae</taxon>
        <taxon>Punica</taxon>
    </lineage>
</organism>
<keyword evidence="1" id="KW-1133">Transmembrane helix</keyword>
<reference evidence="2 3" key="1">
    <citation type="submission" date="2017-11" db="EMBL/GenBank/DDBJ databases">
        <title>De-novo sequencing of pomegranate (Punica granatum L.) genome.</title>
        <authorList>
            <person name="Akparov Z."/>
            <person name="Amiraslanov A."/>
            <person name="Hajiyeva S."/>
            <person name="Abbasov M."/>
            <person name="Kaur K."/>
            <person name="Hamwieh A."/>
            <person name="Solovyev V."/>
            <person name="Salamov A."/>
            <person name="Braich B."/>
            <person name="Kosarev P."/>
            <person name="Mahmoud A."/>
            <person name="Hajiyev E."/>
            <person name="Babayeva S."/>
            <person name="Izzatullayeva V."/>
            <person name="Mammadov A."/>
            <person name="Mammadov A."/>
            <person name="Sharifova S."/>
            <person name="Ojaghi J."/>
            <person name="Eynullazada K."/>
            <person name="Bayramov B."/>
            <person name="Abdulazimova A."/>
            <person name="Shahmuradov I."/>
        </authorList>
    </citation>
    <scope>NUCLEOTIDE SEQUENCE [LARGE SCALE GENOMIC DNA]</scope>
    <source>
        <strain evidence="3">cv. AG2017</strain>
        <tissue evidence="2">Leaf</tissue>
    </source>
</reference>
<feature type="transmembrane region" description="Helical" evidence="1">
    <location>
        <begin position="6"/>
        <end position="24"/>
    </location>
</feature>
<keyword evidence="1" id="KW-0472">Membrane</keyword>
<gene>
    <name evidence="2" type="ORF">CRG98_024078</name>
</gene>
<keyword evidence="3" id="KW-1185">Reference proteome</keyword>
<dbReference type="AlphaFoldDB" id="A0A2I0JIM7"/>
<comment type="caution">
    <text evidence="2">The sequence shown here is derived from an EMBL/GenBank/DDBJ whole genome shotgun (WGS) entry which is preliminary data.</text>
</comment>
<keyword evidence="1" id="KW-0812">Transmembrane</keyword>
<sequence length="172" mass="19137">MISGKNVYEVVLPLAPLCVAMILANRTVSPRILHVDVIMSRTKSNAYLNSSSEVEVSKSRLALASSRSPRWTHHLCQRPFWRGGFNGGHRPQSRSPVTTYVAVDPNCAVVAVDQVSNHDPSSFRSRIYLLHFFFQIRAIRASPEATTVPIESPTITKVVGYPDRGLWPTIPI</sequence>